<evidence type="ECO:0000313" key="2">
    <source>
        <dbReference type="Proteomes" id="UP000659698"/>
    </source>
</evidence>
<dbReference type="EMBL" id="JACOAF010000023">
    <property type="protein sequence ID" value="MBC3540120.1"/>
    <property type="molecule type" value="Genomic_DNA"/>
</dbReference>
<protein>
    <submittedName>
        <fullName evidence="1">Uncharacterized protein</fullName>
    </submittedName>
</protein>
<gene>
    <name evidence="1" type="ORF">H7U12_10530</name>
</gene>
<accession>A0ABR6VT60</accession>
<reference evidence="1 2" key="1">
    <citation type="journal article" date="2019" name="Int. J. Syst. Evol. Microbiol.">
        <title>Rufibacter sediminis sp. nov., isolated from freshwater lake sediment.</title>
        <authorList>
            <person name="Qu J.H."/>
            <person name="Zhang L.J."/>
            <person name="Fu Y.H."/>
            <person name="Li H.F."/>
        </authorList>
    </citation>
    <scope>NUCLEOTIDE SEQUENCE [LARGE SCALE GENOMIC DNA]</scope>
    <source>
        <strain evidence="1 2">H-1</strain>
    </source>
</reference>
<proteinExistence type="predicted"/>
<organism evidence="1 2">
    <name type="scientific">Rufibacter sediminis</name>
    <dbReference type="NCBI Taxonomy" id="2762756"/>
    <lineage>
        <taxon>Bacteria</taxon>
        <taxon>Pseudomonadati</taxon>
        <taxon>Bacteroidota</taxon>
        <taxon>Cytophagia</taxon>
        <taxon>Cytophagales</taxon>
        <taxon>Hymenobacteraceae</taxon>
        <taxon>Rufibacter</taxon>
    </lineage>
</organism>
<keyword evidence="2" id="KW-1185">Reference proteome</keyword>
<comment type="caution">
    <text evidence="1">The sequence shown here is derived from an EMBL/GenBank/DDBJ whole genome shotgun (WGS) entry which is preliminary data.</text>
</comment>
<evidence type="ECO:0000313" key="1">
    <source>
        <dbReference type="EMBL" id="MBC3540120.1"/>
    </source>
</evidence>
<name>A0ABR6VT60_9BACT</name>
<sequence>MDLLEKSNRQDRAENKKAQVRENLGFYMMRYSYVKSKIAIPGYGYWVIGRIGGIRIKGLLMKGHLFSIEQGKGKNSCFKLQMLML</sequence>
<dbReference type="Proteomes" id="UP000659698">
    <property type="component" value="Unassembled WGS sequence"/>
</dbReference>
<dbReference type="RefSeq" id="WP_206683911.1">
    <property type="nucleotide sequence ID" value="NZ_JACOAF010000023.1"/>
</dbReference>